<feature type="domain" description="K-box" evidence="2">
    <location>
        <begin position="1"/>
        <end position="89"/>
    </location>
</feature>
<protein>
    <submittedName>
        <fullName evidence="3">MADS-box protein AGL42</fullName>
    </submittedName>
</protein>
<feature type="non-terminal residue" evidence="3">
    <location>
        <position position="1"/>
    </location>
</feature>
<evidence type="ECO:0000313" key="3">
    <source>
        <dbReference type="EMBL" id="RDY09208.1"/>
    </source>
</evidence>
<dbReference type="Pfam" id="PF01486">
    <property type="entry name" value="K-box"/>
    <property type="match status" value="1"/>
</dbReference>
<organism evidence="3 4">
    <name type="scientific">Mucuna pruriens</name>
    <name type="common">Velvet bean</name>
    <name type="synonym">Dolichos pruriens</name>
    <dbReference type="NCBI Taxonomy" id="157652"/>
    <lineage>
        <taxon>Eukaryota</taxon>
        <taxon>Viridiplantae</taxon>
        <taxon>Streptophyta</taxon>
        <taxon>Embryophyta</taxon>
        <taxon>Tracheophyta</taxon>
        <taxon>Spermatophyta</taxon>
        <taxon>Magnoliopsida</taxon>
        <taxon>eudicotyledons</taxon>
        <taxon>Gunneridae</taxon>
        <taxon>Pentapetalae</taxon>
        <taxon>rosids</taxon>
        <taxon>fabids</taxon>
        <taxon>Fabales</taxon>
        <taxon>Fabaceae</taxon>
        <taxon>Papilionoideae</taxon>
        <taxon>50 kb inversion clade</taxon>
        <taxon>NPAAA clade</taxon>
        <taxon>indigoferoid/millettioid clade</taxon>
        <taxon>Phaseoleae</taxon>
        <taxon>Mucuna</taxon>
    </lineage>
</organism>
<name>A0A371I2D7_MUCPR</name>
<gene>
    <name evidence="3" type="primary">AGL42</name>
    <name evidence="3" type="ORF">CR513_06459</name>
</gene>
<dbReference type="AlphaFoldDB" id="A0A371I2D7"/>
<comment type="caution">
    <text evidence="3">The sequence shown here is derived from an EMBL/GenBank/DDBJ whole genome shotgun (WGS) entry which is preliminary data.</text>
</comment>
<reference evidence="3" key="1">
    <citation type="submission" date="2018-05" db="EMBL/GenBank/DDBJ databases">
        <title>Draft genome of Mucuna pruriens seed.</title>
        <authorList>
            <person name="Nnadi N.E."/>
            <person name="Vos R."/>
            <person name="Hasami M.H."/>
            <person name="Devisetty U.K."/>
            <person name="Aguiy J.C."/>
        </authorList>
    </citation>
    <scope>NUCLEOTIDE SEQUENCE [LARGE SCALE GENOMIC DNA]</scope>
    <source>
        <strain evidence="3">JCA_2017</strain>
    </source>
</reference>
<keyword evidence="4" id="KW-1185">Reference proteome</keyword>
<dbReference type="STRING" id="157652.A0A371I2D7"/>
<evidence type="ECO:0000256" key="1">
    <source>
        <dbReference type="SAM" id="Coils"/>
    </source>
</evidence>
<dbReference type="GO" id="GO:0003700">
    <property type="term" value="F:DNA-binding transcription factor activity"/>
    <property type="evidence" value="ECO:0007669"/>
    <property type="project" value="InterPro"/>
</dbReference>
<dbReference type="PROSITE" id="PS51297">
    <property type="entry name" value="K_BOX"/>
    <property type="match status" value="1"/>
</dbReference>
<evidence type="ECO:0000313" key="4">
    <source>
        <dbReference type="Proteomes" id="UP000257109"/>
    </source>
</evidence>
<dbReference type="OrthoDB" id="1898716at2759"/>
<feature type="coiled-coil region" evidence="1">
    <location>
        <begin position="40"/>
        <end position="82"/>
    </location>
</feature>
<dbReference type="InterPro" id="IPR002487">
    <property type="entry name" value="TF_Kbox"/>
</dbReference>
<evidence type="ECO:0000259" key="2">
    <source>
        <dbReference type="PROSITE" id="PS51297"/>
    </source>
</evidence>
<accession>A0A371I2D7</accession>
<proteinExistence type="predicted"/>
<dbReference type="EMBL" id="QJKJ01001098">
    <property type="protein sequence ID" value="RDY09208.1"/>
    <property type="molecule type" value="Genomic_DNA"/>
</dbReference>
<keyword evidence="1" id="KW-0175">Coiled coil</keyword>
<dbReference type="Proteomes" id="UP000257109">
    <property type="component" value="Unassembled WGS sequence"/>
</dbReference>
<sequence>QVKFDSANMAKKIELLELSIRKLLGESVSSCSYDELKGIEEQLQTSLQSVRQRKAQLCKEQIEQLKSQESNLLKENAELSAMWQREEEISQQQQWTIQTEAALQCSSSQSLDVVDTELFIGLPNHRC</sequence>
<dbReference type="GO" id="GO:0005634">
    <property type="term" value="C:nucleus"/>
    <property type="evidence" value="ECO:0007669"/>
    <property type="project" value="InterPro"/>
</dbReference>